<feature type="transmembrane region" description="Helical" evidence="1">
    <location>
        <begin position="66"/>
        <end position="89"/>
    </location>
</feature>
<feature type="transmembrane region" description="Helical" evidence="1">
    <location>
        <begin position="127"/>
        <end position="147"/>
    </location>
</feature>
<reference evidence="2" key="1">
    <citation type="submission" date="2018-06" db="EMBL/GenBank/DDBJ databases">
        <authorList>
            <person name="Ashton P.M."/>
            <person name="Dallman T."/>
            <person name="Nair S."/>
            <person name="De Pinna E."/>
            <person name="Peters T."/>
            <person name="Grant K."/>
        </authorList>
    </citation>
    <scope>NUCLEOTIDE SEQUENCE</scope>
    <source>
        <strain evidence="2">532482</strain>
    </source>
</reference>
<keyword evidence="1" id="KW-1133">Transmembrane helix</keyword>
<accession>A0A5W5IGX7</accession>
<evidence type="ECO:0000256" key="1">
    <source>
        <dbReference type="SAM" id="Phobius"/>
    </source>
</evidence>
<keyword evidence="1" id="KW-0472">Membrane</keyword>
<feature type="transmembrane region" description="Helical" evidence="1">
    <location>
        <begin position="6"/>
        <end position="27"/>
    </location>
</feature>
<gene>
    <name evidence="2" type="ORF">DQ894_13700</name>
</gene>
<dbReference type="EMBL" id="AAHKKG010000014">
    <property type="protein sequence ID" value="EBX1653284.1"/>
    <property type="molecule type" value="Genomic_DNA"/>
</dbReference>
<protein>
    <submittedName>
        <fullName evidence="2">Uncharacterized protein</fullName>
    </submittedName>
</protein>
<name>A0A5W5IGX7_SALET</name>
<sequence length="221" mass="25404">MIMDSWAGVIIMGLVMNISSIVPALFLKIEKKVKISILIRIYLLSVFLILTLITFTTNIIGEYLTFPVWLPIASVVFFMISLTAYIKYIRQYISKWKRRSIVLLSFFIVYAIRFNALFINTGVGYEITSFGVVWTSIFLFACLLAYIGTSDTKHLDAAYYSLTTRTSEPRRDKSYAPQTEIDYDVAIKGRSVLNNPNLSLVEQQRYRDALQKKEDDLGSNW</sequence>
<keyword evidence="1" id="KW-0812">Transmembrane</keyword>
<proteinExistence type="predicted"/>
<dbReference type="AlphaFoldDB" id="A0A5W5IGX7"/>
<organism evidence="2">
    <name type="scientific">Salmonella enterica subsp. enterica serovar Cerro</name>
    <dbReference type="NCBI Taxonomy" id="340188"/>
    <lineage>
        <taxon>Bacteria</taxon>
        <taxon>Pseudomonadati</taxon>
        <taxon>Pseudomonadota</taxon>
        <taxon>Gammaproteobacteria</taxon>
        <taxon>Enterobacterales</taxon>
        <taxon>Enterobacteriaceae</taxon>
        <taxon>Salmonella</taxon>
    </lineage>
</organism>
<comment type="caution">
    <text evidence="2">The sequence shown here is derived from an EMBL/GenBank/DDBJ whole genome shotgun (WGS) entry which is preliminary data.</text>
</comment>
<feature type="transmembrane region" description="Helical" evidence="1">
    <location>
        <begin position="39"/>
        <end position="60"/>
    </location>
</feature>
<evidence type="ECO:0000313" key="2">
    <source>
        <dbReference type="EMBL" id="EBX1653284.1"/>
    </source>
</evidence>
<feature type="transmembrane region" description="Helical" evidence="1">
    <location>
        <begin position="101"/>
        <end position="121"/>
    </location>
</feature>